<feature type="non-terminal residue" evidence="2">
    <location>
        <position position="154"/>
    </location>
</feature>
<feature type="domain" description="AMP-dependent synthetase/ligase" evidence="1">
    <location>
        <begin position="4"/>
        <end position="150"/>
    </location>
</feature>
<gene>
    <name evidence="2" type="ORF">RM764_46830</name>
</gene>
<dbReference type="PROSITE" id="PS00455">
    <property type="entry name" value="AMP_BINDING"/>
    <property type="match status" value="1"/>
</dbReference>
<feature type="non-terminal residue" evidence="2">
    <location>
        <position position="1"/>
    </location>
</feature>
<name>A0ABU2UAQ6_9ACTN</name>
<dbReference type="InterPro" id="IPR020459">
    <property type="entry name" value="AMP-binding"/>
</dbReference>
<dbReference type="PRINTS" id="PR00154">
    <property type="entry name" value="AMPBINDING"/>
</dbReference>
<comment type="caution">
    <text evidence="2">The sequence shown here is derived from an EMBL/GenBank/DDBJ whole genome shotgun (WGS) entry which is preliminary data.</text>
</comment>
<proteinExistence type="predicted"/>
<dbReference type="Pfam" id="PF00501">
    <property type="entry name" value="AMP-binding"/>
    <property type="match status" value="1"/>
</dbReference>
<accession>A0ABU2UAQ6</accession>
<reference evidence="3" key="1">
    <citation type="submission" date="2023-07" db="EMBL/GenBank/DDBJ databases">
        <title>30 novel species of actinomycetes from the DSMZ collection.</title>
        <authorList>
            <person name="Nouioui I."/>
        </authorList>
    </citation>
    <scope>NUCLEOTIDE SEQUENCE [LARGE SCALE GENOMIC DNA]</scope>
    <source>
        <strain evidence="3">DSM 41699</strain>
    </source>
</reference>
<protein>
    <submittedName>
        <fullName evidence="2">AMP-binding protein</fullName>
    </submittedName>
</protein>
<dbReference type="Proteomes" id="UP001183809">
    <property type="component" value="Unassembled WGS sequence"/>
</dbReference>
<dbReference type="Gene3D" id="3.40.50.980">
    <property type="match status" value="2"/>
</dbReference>
<dbReference type="SUPFAM" id="SSF56801">
    <property type="entry name" value="Acetyl-CoA synthetase-like"/>
    <property type="match status" value="1"/>
</dbReference>
<dbReference type="PANTHER" id="PTHR45527:SF1">
    <property type="entry name" value="FATTY ACID SYNTHASE"/>
    <property type="match status" value="1"/>
</dbReference>
<evidence type="ECO:0000259" key="1">
    <source>
        <dbReference type="Pfam" id="PF00501"/>
    </source>
</evidence>
<organism evidence="2 3">
    <name type="scientific">Streptomyces gibsoniae</name>
    <dbReference type="NCBI Taxonomy" id="3075529"/>
    <lineage>
        <taxon>Bacteria</taxon>
        <taxon>Bacillati</taxon>
        <taxon>Actinomycetota</taxon>
        <taxon>Actinomycetes</taxon>
        <taxon>Kitasatosporales</taxon>
        <taxon>Streptomycetaceae</taxon>
        <taxon>Streptomyces</taxon>
    </lineage>
</organism>
<sequence length="154" mass="16280">FSTGTLTFAELDRAADRIARRLAGAGAGPGSLVAVSAERSLDLVAGLLGVLRTGAGYTPLDPEYPAERLAFMLADSGAGILLTQRGLPVPEGCEARVLLLEEDEGEPYEGELTGPSADDIAYMIYTSGSTGRPKGVPNTHRSIVNRLLWMARTY</sequence>
<dbReference type="InterPro" id="IPR020845">
    <property type="entry name" value="AMP-binding_CS"/>
</dbReference>
<dbReference type="RefSeq" id="WP_311701743.1">
    <property type="nucleotide sequence ID" value="NZ_JAVREY010000330.1"/>
</dbReference>
<evidence type="ECO:0000313" key="3">
    <source>
        <dbReference type="Proteomes" id="UP001183809"/>
    </source>
</evidence>
<dbReference type="InterPro" id="IPR000873">
    <property type="entry name" value="AMP-dep_synth/lig_dom"/>
</dbReference>
<evidence type="ECO:0000313" key="2">
    <source>
        <dbReference type="EMBL" id="MDT0470328.1"/>
    </source>
</evidence>
<dbReference type="PANTHER" id="PTHR45527">
    <property type="entry name" value="NONRIBOSOMAL PEPTIDE SYNTHETASE"/>
    <property type="match status" value="1"/>
</dbReference>
<dbReference type="EMBL" id="JAVREY010000330">
    <property type="protein sequence ID" value="MDT0470328.1"/>
    <property type="molecule type" value="Genomic_DNA"/>
</dbReference>
<keyword evidence="3" id="KW-1185">Reference proteome</keyword>